<accession>A0A7H1QDR4</accession>
<dbReference type="Proteomes" id="UP000516422">
    <property type="component" value="Plasmid pSGRIFU3"/>
</dbReference>
<geneLocation type="plasmid" evidence="2 3">
    <name>pSGRIFU3</name>
</geneLocation>
<name>A0A7H1QDR4_9ACTN</name>
<protein>
    <submittedName>
        <fullName evidence="2">Uncharacterized protein</fullName>
    </submittedName>
</protein>
<reference evidence="2 3" key="1">
    <citation type="submission" date="2020-04" db="EMBL/GenBank/DDBJ databases">
        <title>Characterization and engineering of Streptomyces griseofuscus DSM40191 as a potential heterologous host for expression of BGCs.</title>
        <authorList>
            <person name="Gren T."/>
            <person name="Whitford C.M."/>
            <person name="Mohite O.S."/>
            <person name="Joergensen T.S."/>
            <person name="Nielsen J.B."/>
            <person name="Lee S.Y."/>
            <person name="Weber T."/>
        </authorList>
    </citation>
    <scope>NUCLEOTIDE SEQUENCE [LARGE SCALE GENOMIC DNA]</scope>
    <source>
        <strain evidence="2 3">DSM 40191</strain>
        <plasmid evidence="2 3">pSGRIFU3</plasmid>
    </source>
</reference>
<feature type="compositionally biased region" description="Basic and acidic residues" evidence="1">
    <location>
        <begin position="41"/>
        <end position="57"/>
    </location>
</feature>
<dbReference type="AlphaFoldDB" id="A0A7H1QDR4"/>
<evidence type="ECO:0000313" key="3">
    <source>
        <dbReference type="Proteomes" id="UP000516422"/>
    </source>
</evidence>
<evidence type="ECO:0000256" key="1">
    <source>
        <dbReference type="SAM" id="MobiDB-lite"/>
    </source>
</evidence>
<dbReference type="EMBL" id="CP051009">
    <property type="protein sequence ID" value="QNT98444.1"/>
    <property type="molecule type" value="Genomic_DNA"/>
</dbReference>
<proteinExistence type="predicted"/>
<gene>
    <name evidence="2" type="ORF">HEP81_08218</name>
</gene>
<keyword evidence="2" id="KW-0614">Plasmid</keyword>
<organism evidence="2 3">
    <name type="scientific">Streptomyces griseofuscus</name>
    <dbReference type="NCBI Taxonomy" id="146922"/>
    <lineage>
        <taxon>Bacteria</taxon>
        <taxon>Bacillati</taxon>
        <taxon>Actinomycetota</taxon>
        <taxon>Actinomycetes</taxon>
        <taxon>Kitasatosporales</taxon>
        <taxon>Streptomycetaceae</taxon>
        <taxon>Streptomyces</taxon>
    </lineage>
</organism>
<evidence type="ECO:0000313" key="2">
    <source>
        <dbReference type="EMBL" id="QNT98444.1"/>
    </source>
</evidence>
<sequence length="57" mass="6051">MGAAATAGDRGALSTVARRPSRPPRPEPVVDLMTALQQSVDEARTARHPTKADRKGK</sequence>
<feature type="region of interest" description="Disordered" evidence="1">
    <location>
        <begin position="1"/>
        <end position="57"/>
    </location>
</feature>
<dbReference type="KEGG" id="sgf:HEP81_08218"/>